<feature type="compositionally biased region" description="Acidic residues" evidence="1">
    <location>
        <begin position="39"/>
        <end position="53"/>
    </location>
</feature>
<gene>
    <name evidence="2" type="ORF">HNP60_000236</name>
</gene>
<evidence type="ECO:0000313" key="2">
    <source>
        <dbReference type="EMBL" id="MBB5984262.1"/>
    </source>
</evidence>
<keyword evidence="3" id="KW-1185">Reference proteome</keyword>
<dbReference type="Proteomes" id="UP001138540">
    <property type="component" value="Unassembled WGS sequence"/>
</dbReference>
<sequence length="194" mass="20746">MTRTWPLLMLAALAACGGPTREDEANLAAANDVDTVIVPEEDAPETAPDEDRDPFDRLGPVRIGARAADLRSAGVAIRTDEPLPGSTCSYARITSLPDVFLMLDGPVVTRIDVATPTHPTLGGLRVGQSEAEALRRLGGRAVVQPHPYTGPEGHYLVVHEAGAPRGLIVETNGKTVQSYRFGNWEQVQWVEGCA</sequence>
<accession>A0ABR6NC70</accession>
<organism evidence="2 3">
    <name type="scientific">Sphingobium lignivorans</name>
    <dbReference type="NCBI Taxonomy" id="2735886"/>
    <lineage>
        <taxon>Bacteria</taxon>
        <taxon>Pseudomonadati</taxon>
        <taxon>Pseudomonadota</taxon>
        <taxon>Alphaproteobacteria</taxon>
        <taxon>Sphingomonadales</taxon>
        <taxon>Sphingomonadaceae</taxon>
        <taxon>Sphingobium</taxon>
    </lineage>
</organism>
<dbReference type="PROSITE" id="PS51257">
    <property type="entry name" value="PROKAR_LIPOPROTEIN"/>
    <property type="match status" value="1"/>
</dbReference>
<dbReference type="RefSeq" id="WP_184149154.1">
    <property type="nucleotide sequence ID" value="NZ_JACHKA010000001.1"/>
</dbReference>
<feature type="region of interest" description="Disordered" evidence="1">
    <location>
        <begin position="38"/>
        <end position="58"/>
    </location>
</feature>
<proteinExistence type="predicted"/>
<evidence type="ECO:0000313" key="3">
    <source>
        <dbReference type="Proteomes" id="UP001138540"/>
    </source>
</evidence>
<evidence type="ECO:0000256" key="1">
    <source>
        <dbReference type="SAM" id="MobiDB-lite"/>
    </source>
</evidence>
<dbReference type="EMBL" id="JACHKA010000001">
    <property type="protein sequence ID" value="MBB5984262.1"/>
    <property type="molecule type" value="Genomic_DNA"/>
</dbReference>
<name>A0ABR6NC70_9SPHN</name>
<protein>
    <submittedName>
        <fullName evidence="2">Uncharacterized protein</fullName>
    </submittedName>
</protein>
<reference evidence="2 3" key="1">
    <citation type="submission" date="2020-08" db="EMBL/GenBank/DDBJ databases">
        <title>Exploring microbial biodiversity for novel pathways involved in the catabolism of aromatic compounds derived from lignin.</title>
        <authorList>
            <person name="Elkins J."/>
        </authorList>
    </citation>
    <scope>NUCLEOTIDE SEQUENCE [LARGE SCALE GENOMIC DNA]</scope>
    <source>
        <strain evidence="2 3">B1D3A</strain>
    </source>
</reference>
<comment type="caution">
    <text evidence="2">The sequence shown here is derived from an EMBL/GenBank/DDBJ whole genome shotgun (WGS) entry which is preliminary data.</text>
</comment>